<dbReference type="EMBL" id="UPHU01000001">
    <property type="protein sequence ID" value="VBA56000.1"/>
    <property type="molecule type" value="Genomic_DNA"/>
</dbReference>
<evidence type="ECO:0000313" key="1">
    <source>
        <dbReference type="EMBL" id="VBA56000.1"/>
    </source>
</evidence>
<reference evidence="1 2" key="1">
    <citation type="submission" date="2018-09" db="EMBL/GenBank/DDBJ databases">
        <authorList>
            <person name="Tagini F."/>
        </authorList>
    </citation>
    <scope>NUCLEOTIDE SEQUENCE [LARGE SCALE GENOMIC DNA]</scope>
    <source>
        <strain evidence="1 2">MK142</strain>
    </source>
</reference>
<dbReference type="RefSeq" id="WP_136624768.1">
    <property type="nucleotide sequence ID" value="NZ_UPHU01000001.1"/>
</dbReference>
<name>A0A498QZ64_9MYCO</name>
<gene>
    <name evidence="1" type="ORF">LAUMK142_05340</name>
</gene>
<accession>A0A498QZ64</accession>
<proteinExistence type="predicted"/>
<sequence>MPTRIKERIDFDSAPDAMFDYIKKLRAENAAWRKRFRAAATERDELKAAMRAAGLDPVAASFGATVRGLQDGE</sequence>
<organism evidence="1 2">
    <name type="scientific">Mycobacterium pseudokansasii</name>
    <dbReference type="NCBI Taxonomy" id="2341080"/>
    <lineage>
        <taxon>Bacteria</taxon>
        <taxon>Bacillati</taxon>
        <taxon>Actinomycetota</taxon>
        <taxon>Actinomycetes</taxon>
        <taxon>Mycobacteriales</taxon>
        <taxon>Mycobacteriaceae</taxon>
        <taxon>Mycobacterium</taxon>
    </lineage>
</organism>
<keyword evidence="2" id="KW-1185">Reference proteome</keyword>
<dbReference type="AlphaFoldDB" id="A0A498QZ64"/>
<evidence type="ECO:0000313" key="2">
    <source>
        <dbReference type="Proteomes" id="UP000268285"/>
    </source>
</evidence>
<dbReference type="Proteomes" id="UP000268285">
    <property type="component" value="Unassembled WGS sequence"/>
</dbReference>
<protein>
    <submittedName>
        <fullName evidence="1">Uncharacterized protein</fullName>
    </submittedName>
</protein>